<protein>
    <submittedName>
        <fullName evidence="5">Polysaccharide deacetylase</fullName>
    </submittedName>
</protein>
<reference evidence="5 6" key="1">
    <citation type="journal article" date="2019" name="Nat. Commun.">
        <title>A new type of DNA phosphorothioation-based antiviral system in archaea.</title>
        <authorList>
            <person name="Xiong L."/>
            <person name="Liu S."/>
            <person name="Chen S."/>
            <person name="Xiao Y."/>
            <person name="Zhu B."/>
            <person name="Gao Y."/>
            <person name="Zhang Y."/>
            <person name="Chen B."/>
            <person name="Luo J."/>
            <person name="Deng Z."/>
            <person name="Chen X."/>
            <person name="Wang L."/>
            <person name="Chen S."/>
        </authorList>
    </citation>
    <scope>NUCLEOTIDE SEQUENCE [LARGE SCALE GENOMIC DNA]</scope>
    <source>
        <strain evidence="5 6">JCM 10635</strain>
    </source>
</reference>
<feature type="compositionally biased region" description="Acidic residues" evidence="3">
    <location>
        <begin position="23"/>
        <end position="51"/>
    </location>
</feature>
<dbReference type="Gene3D" id="3.20.20.370">
    <property type="entry name" value="Glycoside hydrolase/deacetylase"/>
    <property type="match status" value="1"/>
</dbReference>
<dbReference type="PANTHER" id="PTHR34216">
    <property type="match status" value="1"/>
</dbReference>
<evidence type="ECO:0000256" key="2">
    <source>
        <dbReference type="ARBA" id="ARBA00022729"/>
    </source>
</evidence>
<evidence type="ECO:0000313" key="6">
    <source>
        <dbReference type="Proteomes" id="UP000296822"/>
    </source>
</evidence>
<dbReference type="AlphaFoldDB" id="A0A4D6HP14"/>
<feature type="region of interest" description="Disordered" evidence="3">
    <location>
        <begin position="21"/>
        <end position="61"/>
    </location>
</feature>
<dbReference type="GO" id="GO:0005576">
    <property type="term" value="C:extracellular region"/>
    <property type="evidence" value="ECO:0007669"/>
    <property type="project" value="UniProtKB-SubCell"/>
</dbReference>
<dbReference type="GO" id="GO:0016810">
    <property type="term" value="F:hydrolase activity, acting on carbon-nitrogen (but not peptide) bonds"/>
    <property type="evidence" value="ECO:0007669"/>
    <property type="project" value="InterPro"/>
</dbReference>
<dbReference type="RefSeq" id="WP_006064507.1">
    <property type="nucleotide sequence ID" value="NZ_CP031305.1"/>
</dbReference>
<gene>
    <name evidence="5" type="ORF">DV706_12935</name>
</gene>
<comment type="subcellular location">
    <subcellularLocation>
        <location evidence="1">Secreted</location>
    </subcellularLocation>
</comment>
<proteinExistence type="predicted"/>
<dbReference type="SUPFAM" id="SSF88713">
    <property type="entry name" value="Glycoside hydrolase/deacetylase"/>
    <property type="match status" value="1"/>
</dbReference>
<evidence type="ECO:0000256" key="3">
    <source>
        <dbReference type="SAM" id="MobiDB-lite"/>
    </source>
</evidence>
<dbReference type="CDD" id="cd10970">
    <property type="entry name" value="CE4_DAC_u1_6s"/>
    <property type="match status" value="1"/>
</dbReference>
<sequence>MDRRSYLASGLLVALAGCTELGSTDEADAEDDPGEADDDNDHEPNGDDTDSETPGLTGTFDDFEDLDEWEAFQGIGSIEADTDRSYSGSQSAHLEPDEEGQVRVRRSLDEPIDVSDVVPGIAMTAEDRSIVRIQLQDEDGDYIEYSQQVLGDMPLARKNFGVTRIRGDPDLSEVIVLQVICWFGDDSDGELWIDDFHFVPNTDSGKVMLQFHGGYETHYTEALPLLEEYDLTGTTFVPTDRIRADVAVEGDRLTRDQVGELADAGWTIGSQSASGSQLSDTESYGDDLESNITDPIDWLEDEGYDDGARFFAFPGSTYTEQPYELVQENYDLAFAGNAPAQGYAGNPHLCSLATSPDPGEATELLDWTAEWGGITSIAFYQIDDESVLTALEETVSYLSELEEAGEIEVITPAEMADNYVYSE</sequence>
<dbReference type="GO" id="GO:0005975">
    <property type="term" value="P:carbohydrate metabolic process"/>
    <property type="evidence" value="ECO:0007669"/>
    <property type="project" value="InterPro"/>
</dbReference>
<dbReference type="GeneID" id="39852167"/>
<organism evidence="5 6">
    <name type="scientific">Natronorubrum bangense</name>
    <dbReference type="NCBI Taxonomy" id="61858"/>
    <lineage>
        <taxon>Archaea</taxon>
        <taxon>Methanobacteriati</taxon>
        <taxon>Methanobacteriota</taxon>
        <taxon>Stenosarchaea group</taxon>
        <taxon>Halobacteria</taxon>
        <taxon>Halobacteriales</taxon>
        <taxon>Natrialbaceae</taxon>
        <taxon>Natronorubrum</taxon>
    </lineage>
</organism>
<dbReference type="InterPro" id="IPR051398">
    <property type="entry name" value="Polysacch_Deacetylase"/>
</dbReference>
<feature type="domain" description="NodB homology" evidence="4">
    <location>
        <begin position="201"/>
        <end position="324"/>
    </location>
</feature>
<dbReference type="Proteomes" id="UP000296822">
    <property type="component" value="Chromosome"/>
</dbReference>
<feature type="region of interest" description="Disordered" evidence="3">
    <location>
        <begin position="77"/>
        <end position="102"/>
    </location>
</feature>
<keyword evidence="2" id="KW-0732">Signal</keyword>
<dbReference type="Pfam" id="PF01522">
    <property type="entry name" value="Polysacc_deac_1"/>
    <property type="match status" value="1"/>
</dbReference>
<evidence type="ECO:0000259" key="4">
    <source>
        <dbReference type="Pfam" id="PF01522"/>
    </source>
</evidence>
<dbReference type="KEGG" id="nbg:DV706_12935"/>
<accession>A0A4D6HP14</accession>
<dbReference type="PANTHER" id="PTHR34216:SF3">
    <property type="entry name" value="POLY-BETA-1,6-N-ACETYL-D-GLUCOSAMINE N-DEACETYLASE"/>
    <property type="match status" value="1"/>
</dbReference>
<dbReference type="InterPro" id="IPR011330">
    <property type="entry name" value="Glyco_hydro/deAcase_b/a-brl"/>
</dbReference>
<dbReference type="PROSITE" id="PS51257">
    <property type="entry name" value="PROKAR_LIPOPROTEIN"/>
    <property type="match status" value="1"/>
</dbReference>
<evidence type="ECO:0000256" key="1">
    <source>
        <dbReference type="ARBA" id="ARBA00004613"/>
    </source>
</evidence>
<dbReference type="InterPro" id="IPR002509">
    <property type="entry name" value="NODB_dom"/>
</dbReference>
<evidence type="ECO:0000313" key="5">
    <source>
        <dbReference type="EMBL" id="QCC55291.1"/>
    </source>
</evidence>
<name>A0A4D6HP14_9EURY</name>
<dbReference type="EMBL" id="CP031305">
    <property type="protein sequence ID" value="QCC55291.1"/>
    <property type="molecule type" value="Genomic_DNA"/>
</dbReference>